<name>A0AAC9EXH6_9PROT</name>
<dbReference type="Pfam" id="PF13467">
    <property type="entry name" value="RHH_4"/>
    <property type="match status" value="1"/>
</dbReference>
<organism evidence="2 3">
    <name type="scientific">Azospirillum thiophilum</name>
    <dbReference type="NCBI Taxonomy" id="528244"/>
    <lineage>
        <taxon>Bacteria</taxon>
        <taxon>Pseudomonadati</taxon>
        <taxon>Pseudomonadota</taxon>
        <taxon>Alphaproteobacteria</taxon>
        <taxon>Rhodospirillales</taxon>
        <taxon>Azospirillaceae</taxon>
        <taxon>Azospirillum</taxon>
    </lineage>
</organism>
<evidence type="ECO:0000259" key="1">
    <source>
        <dbReference type="Pfam" id="PF13467"/>
    </source>
</evidence>
<dbReference type="RefSeq" id="WP_045580043.1">
    <property type="nucleotide sequence ID" value="NZ_CP012401.1"/>
</dbReference>
<evidence type="ECO:0000313" key="2">
    <source>
        <dbReference type="EMBL" id="ALG71604.1"/>
    </source>
</evidence>
<reference evidence="3" key="1">
    <citation type="submission" date="2015-08" db="EMBL/GenBank/DDBJ databases">
        <title>Complete Genome Sequence of Azospirillum thiophilum BV-S.</title>
        <authorList>
            <person name="Fomenkov A."/>
            <person name="Vincze T."/>
            <person name="Grabovich M."/>
            <person name="Dubinina G."/>
            <person name="Orlova M."/>
            <person name="Belousova E."/>
            <person name="Roberts R.J."/>
        </authorList>
    </citation>
    <scope>NUCLEOTIDE SEQUENCE [LARGE SCALE GENOMIC DNA]</scope>
    <source>
        <strain evidence="3">BV-S</strain>
    </source>
</reference>
<proteinExistence type="predicted"/>
<dbReference type="Gene3D" id="1.10.3990.20">
    <property type="entry name" value="protein bp1543"/>
    <property type="match status" value="1"/>
</dbReference>
<protein>
    <submittedName>
        <fullName evidence="2">Arylsulfate sulfotransferase</fullName>
    </submittedName>
</protein>
<dbReference type="KEGG" id="ati:AL072_12500"/>
<reference evidence="2 3" key="2">
    <citation type="journal article" date="2016" name="Genome Announc.">
        <title>Complete Genome Sequence of a Strain of Azospirillum thiophilum Isolated from a Sulfide Spring.</title>
        <authorList>
            <person name="Fomenkov A."/>
            <person name="Vincze T."/>
            <person name="Grabovich M."/>
            <person name="Anton B.P."/>
            <person name="Dubinina G."/>
            <person name="Orlova M."/>
            <person name="Belousova E."/>
            <person name="Roberts R.J."/>
        </authorList>
    </citation>
    <scope>NUCLEOTIDE SEQUENCE [LARGE SCALE GENOMIC DNA]</scope>
    <source>
        <strain evidence="2 3">BV-S</strain>
    </source>
</reference>
<feature type="domain" description="Ribbon-helix-helix" evidence="1">
    <location>
        <begin position="15"/>
        <end position="83"/>
    </location>
</feature>
<dbReference type="AlphaFoldDB" id="A0AAC9EXH6"/>
<dbReference type="InterPro" id="IPR027373">
    <property type="entry name" value="RHH_dom"/>
</dbReference>
<dbReference type="EMBL" id="CP012401">
    <property type="protein sequence ID" value="ALG71604.1"/>
    <property type="molecule type" value="Genomic_DNA"/>
</dbReference>
<dbReference type="InterPro" id="IPR038268">
    <property type="entry name" value="RHH_sf"/>
</dbReference>
<accession>A0AAC9EXH6</accession>
<evidence type="ECO:0000313" key="3">
    <source>
        <dbReference type="Proteomes" id="UP000069935"/>
    </source>
</evidence>
<keyword evidence="3" id="KW-1185">Reference proteome</keyword>
<sequence>MCEIYVKADPILYEPRSRSVRIHGVVTTIRLEALFWDVLAEIAARDGMTTNQLIAKLYDEIVEFRGEVPNLASFLRVSCLRYLSLVVNAGEDRMPAQRRGGTVVSLHATAAGM</sequence>
<dbReference type="Proteomes" id="UP000069935">
    <property type="component" value="Chromosome 1"/>
</dbReference>
<gene>
    <name evidence="2" type="ORF">AL072_12500</name>
</gene>